<keyword evidence="6" id="KW-1185">Reference proteome</keyword>
<organism evidence="5 6">
    <name type="scientific">Saccharothrix espanaensis (strain ATCC 51144 / DSM 44229 / JCM 9112 / NBRC 15066 / NRRL 15764)</name>
    <dbReference type="NCBI Taxonomy" id="1179773"/>
    <lineage>
        <taxon>Bacteria</taxon>
        <taxon>Bacillati</taxon>
        <taxon>Actinomycetota</taxon>
        <taxon>Actinomycetes</taxon>
        <taxon>Pseudonocardiales</taxon>
        <taxon>Pseudonocardiaceae</taxon>
        <taxon>Saccharothrix</taxon>
    </lineage>
</organism>
<accession>K0JZ54</accession>
<dbReference type="GO" id="GO:0003723">
    <property type="term" value="F:RNA binding"/>
    <property type="evidence" value="ECO:0007669"/>
    <property type="project" value="InterPro"/>
</dbReference>
<dbReference type="Gene3D" id="1.10.10.10">
    <property type="entry name" value="Winged helix-like DNA-binding domain superfamily/Winged helix DNA-binding domain"/>
    <property type="match status" value="1"/>
</dbReference>
<sequence length="252" mass="26861">MDRRRPDDERRAWLWSRVRGHAAEEDLPVGIRQVCLTAAEVLDASGIVVYQVADSGRGEPVCVTGPLADRVSEAEITFGEGPAVDCLREEYPVTATDLAAADNVARWPVFAPFARSAGVAGVLAFPIMMGAIVVGCLEALRPATAPRTDDEVVDGLLLADAAMLLLLRAEPPPLGADPFADAVEARWAIVHQATGVVSVQLASDLATAFVRLRAHAYRTGRRLADVAADVLARDLRFHPDVEPDATPEPGQG</sequence>
<dbReference type="Pfam" id="PF13185">
    <property type="entry name" value="GAF_2"/>
    <property type="match status" value="1"/>
</dbReference>
<dbReference type="OrthoDB" id="7466251at2"/>
<dbReference type="InterPro" id="IPR003018">
    <property type="entry name" value="GAF"/>
</dbReference>
<dbReference type="Pfam" id="PF03861">
    <property type="entry name" value="ANTAR"/>
    <property type="match status" value="1"/>
</dbReference>
<dbReference type="Gene3D" id="3.30.450.40">
    <property type="match status" value="1"/>
</dbReference>
<evidence type="ECO:0000256" key="2">
    <source>
        <dbReference type="ARBA" id="ARBA00023163"/>
    </source>
</evidence>
<gene>
    <name evidence="5" type="ordered locus">BN6_26450</name>
</gene>
<dbReference type="SUPFAM" id="SSF55781">
    <property type="entry name" value="GAF domain-like"/>
    <property type="match status" value="1"/>
</dbReference>
<protein>
    <recommendedName>
        <fullName evidence="4">ANTAR domain-containing protein</fullName>
    </recommendedName>
</protein>
<keyword evidence="3" id="KW-0472">Membrane</keyword>
<evidence type="ECO:0000256" key="3">
    <source>
        <dbReference type="SAM" id="Phobius"/>
    </source>
</evidence>
<keyword evidence="2" id="KW-0804">Transcription</keyword>
<dbReference type="PATRIC" id="fig|1179773.3.peg.2644"/>
<evidence type="ECO:0000259" key="4">
    <source>
        <dbReference type="SMART" id="SM01012"/>
    </source>
</evidence>
<dbReference type="AlphaFoldDB" id="K0JZ54"/>
<dbReference type="SMART" id="SM01012">
    <property type="entry name" value="ANTAR"/>
    <property type="match status" value="1"/>
</dbReference>
<reference evidence="5 6" key="1">
    <citation type="journal article" date="2012" name="BMC Genomics">
        <title>Complete genome sequence of Saccharothrix espanaensis DSM 44229T and comparison to the other completely sequenced Pseudonocardiaceae.</title>
        <authorList>
            <person name="Strobel T."/>
            <person name="Al-Dilaimi A."/>
            <person name="Blom J."/>
            <person name="Gessner A."/>
            <person name="Kalinowski J."/>
            <person name="Luzhetska M."/>
            <person name="Puhler A."/>
            <person name="Szczepanowski R."/>
            <person name="Bechthold A."/>
            <person name="Ruckert C."/>
        </authorList>
    </citation>
    <scope>NUCLEOTIDE SEQUENCE [LARGE SCALE GENOMIC DNA]</scope>
    <source>
        <strain evidence="6">ATCC 51144 / DSM 44229 / JCM 9112 / NBRC 15066 / NRRL 15764</strain>
    </source>
</reference>
<dbReference type="EMBL" id="HE804045">
    <property type="protein sequence ID" value="CCH29959.1"/>
    <property type="molecule type" value="Genomic_DNA"/>
</dbReference>
<evidence type="ECO:0000256" key="1">
    <source>
        <dbReference type="ARBA" id="ARBA00023015"/>
    </source>
</evidence>
<dbReference type="Proteomes" id="UP000006281">
    <property type="component" value="Chromosome"/>
</dbReference>
<name>K0JZ54_SACES</name>
<dbReference type="STRING" id="1179773.BN6_26450"/>
<dbReference type="InterPro" id="IPR036388">
    <property type="entry name" value="WH-like_DNA-bd_sf"/>
</dbReference>
<evidence type="ECO:0000313" key="5">
    <source>
        <dbReference type="EMBL" id="CCH29959.1"/>
    </source>
</evidence>
<keyword evidence="3" id="KW-1133">Transmembrane helix</keyword>
<dbReference type="InterPro" id="IPR029016">
    <property type="entry name" value="GAF-like_dom_sf"/>
</dbReference>
<keyword evidence="1" id="KW-0805">Transcription regulation</keyword>
<feature type="domain" description="ANTAR" evidence="4">
    <location>
        <begin position="175"/>
        <end position="231"/>
    </location>
</feature>
<dbReference type="InterPro" id="IPR005561">
    <property type="entry name" value="ANTAR"/>
</dbReference>
<dbReference type="eggNOG" id="COG2203">
    <property type="taxonomic scope" value="Bacteria"/>
</dbReference>
<dbReference type="RefSeq" id="WP_015100071.1">
    <property type="nucleotide sequence ID" value="NC_019673.1"/>
</dbReference>
<proteinExistence type="predicted"/>
<dbReference type="KEGG" id="sesp:BN6_26450"/>
<dbReference type="HOGENOM" id="CLU_074354_1_0_11"/>
<evidence type="ECO:0000313" key="6">
    <source>
        <dbReference type="Proteomes" id="UP000006281"/>
    </source>
</evidence>
<feature type="transmembrane region" description="Helical" evidence="3">
    <location>
        <begin position="117"/>
        <end position="140"/>
    </location>
</feature>
<keyword evidence="3" id="KW-0812">Transmembrane</keyword>